<organism evidence="1 2">
    <name type="scientific">Hypoxylon rubiginosum</name>
    <dbReference type="NCBI Taxonomy" id="110542"/>
    <lineage>
        <taxon>Eukaryota</taxon>
        <taxon>Fungi</taxon>
        <taxon>Dikarya</taxon>
        <taxon>Ascomycota</taxon>
        <taxon>Pezizomycotina</taxon>
        <taxon>Sordariomycetes</taxon>
        <taxon>Xylariomycetidae</taxon>
        <taxon>Xylariales</taxon>
        <taxon>Hypoxylaceae</taxon>
        <taxon>Hypoxylon</taxon>
    </lineage>
</organism>
<comment type="caution">
    <text evidence="1">The sequence shown here is derived from an EMBL/GenBank/DDBJ whole genome shotgun (WGS) entry which is preliminary data.</text>
</comment>
<name>A0ACB9YSQ5_9PEZI</name>
<evidence type="ECO:0000313" key="1">
    <source>
        <dbReference type="EMBL" id="KAI4862231.1"/>
    </source>
</evidence>
<gene>
    <name evidence="1" type="ORF">F4820DRAFT_431034</name>
</gene>
<dbReference type="Proteomes" id="UP001497700">
    <property type="component" value="Unassembled WGS sequence"/>
</dbReference>
<accession>A0ACB9YSQ5</accession>
<protein>
    <submittedName>
        <fullName evidence="1">Kinase-like protein</fullName>
    </submittedName>
</protein>
<sequence>MFLPRGHQALKRRFSSLLSPIQAQQIHNRTEVCEENLERYCSGGYHPVHIGDEFDSSRYKGEEIDSGRYKIVGKLGYGAFSTVWLAQNLKPSHRVKNRHVALKFLTADTSFEMGNTTLERSILKKLNKESNNSPGVNRITKLLHDFTFSGPNGKHSCLVFKPTGPSLSEYRKLFPGLRVPVPIVKNIARQLLQGLAYLHDTCNVVHTDIKLQNILIDTPEMDKIFDRTPTELFLRESHPVNPPDNFYMQSTSFVPEEILKNSADISIKLADFGSACYTFQHLTEWIQPDVFRAPEVILGDEWKQKVDIWNFGLVIWELVQGKLCFDGQVNATTPYSSEAHLAQMQAILGPFPDSLIKSSTSSDKYFDSQGRLMSDIHIRPVSLSSMNAHSGAVEGEEASNFVDFIHRTLALQPRQRPSAYELLQSRWLRSPLERRSSYRRGISKWR</sequence>
<evidence type="ECO:0000313" key="2">
    <source>
        <dbReference type="Proteomes" id="UP001497700"/>
    </source>
</evidence>
<keyword evidence="2" id="KW-1185">Reference proteome</keyword>
<proteinExistence type="predicted"/>
<reference evidence="1 2" key="1">
    <citation type="journal article" date="2022" name="New Phytol.">
        <title>Ecological generalism drives hyperdiversity of secondary metabolite gene clusters in xylarialean endophytes.</title>
        <authorList>
            <person name="Franco M.E.E."/>
            <person name="Wisecaver J.H."/>
            <person name="Arnold A.E."/>
            <person name="Ju Y.M."/>
            <person name="Slot J.C."/>
            <person name="Ahrendt S."/>
            <person name="Moore L.P."/>
            <person name="Eastman K.E."/>
            <person name="Scott K."/>
            <person name="Konkel Z."/>
            <person name="Mondo S.J."/>
            <person name="Kuo A."/>
            <person name="Hayes R.D."/>
            <person name="Haridas S."/>
            <person name="Andreopoulos B."/>
            <person name="Riley R."/>
            <person name="LaButti K."/>
            <person name="Pangilinan J."/>
            <person name="Lipzen A."/>
            <person name="Amirebrahimi M."/>
            <person name="Yan J."/>
            <person name="Adam C."/>
            <person name="Keymanesh K."/>
            <person name="Ng V."/>
            <person name="Louie K."/>
            <person name="Northen T."/>
            <person name="Drula E."/>
            <person name="Henrissat B."/>
            <person name="Hsieh H.M."/>
            <person name="Youens-Clark K."/>
            <person name="Lutzoni F."/>
            <person name="Miadlikowska J."/>
            <person name="Eastwood D.C."/>
            <person name="Hamelin R.C."/>
            <person name="Grigoriev I.V."/>
            <person name="U'Ren J.M."/>
        </authorList>
    </citation>
    <scope>NUCLEOTIDE SEQUENCE [LARGE SCALE GENOMIC DNA]</scope>
    <source>
        <strain evidence="1 2">CBS 119005</strain>
    </source>
</reference>
<dbReference type="EMBL" id="MU393530">
    <property type="protein sequence ID" value="KAI4862231.1"/>
    <property type="molecule type" value="Genomic_DNA"/>
</dbReference>